<sequence length="495" mass="55406">MVELIIRNSTATLEPAREGNPSTEAETFNLTEQSGDAEGCTSESNLEPHKIHISEHVFAEISPTTGLEARSKHQGLQNLPSPTTVYSSKFLAILHPPLASAPLPRHWDGVDKFLLTLPRAFAPFPRNLDAVSLTYLDHRDALTLPSEAFQIAILKTYIEFVHPMMPILDLEEFLYVVKHGPSSFQDGPGDGLQSAEREWISLLLFQAVMCAGIAFISTKILSEEGYLTRKQAQTAFFSRARLLYDFDTTTSRLPIIQSLLLLTLHHPAVLASTPSTPLPTLSSFEISKDASYYLNLAISLAYSLGLNRNLQSSTTPYRRKNLERRVWWTAFILDRTLCLSSPCSKPPFRIRREDCNIEMIGLEDFDFYDFDDDESFESIRGRQNAFAFVEKAMLCWSLNDTLLTPTLRSPHYDTMPFISLNSSISPGQSHNPRRVAAKEHLFYPAASPTPPSTAPSLSSTPLALQEESQCQLALDAGYGVDDEYDDCLKYSRLQS</sequence>
<gene>
    <name evidence="3" type="ORF">OIDMADRAFT_55835</name>
</gene>
<dbReference type="Proteomes" id="UP000054321">
    <property type="component" value="Unassembled WGS sequence"/>
</dbReference>
<feature type="domain" description="Xylanolytic transcriptional activator regulatory" evidence="2">
    <location>
        <begin position="290"/>
        <end position="366"/>
    </location>
</feature>
<dbReference type="InParanoid" id="A0A0C3HC50"/>
<dbReference type="PANTHER" id="PTHR47425">
    <property type="entry name" value="FARB-RELATED"/>
    <property type="match status" value="1"/>
</dbReference>
<dbReference type="GO" id="GO:0003677">
    <property type="term" value="F:DNA binding"/>
    <property type="evidence" value="ECO:0007669"/>
    <property type="project" value="InterPro"/>
</dbReference>
<dbReference type="Pfam" id="PF04082">
    <property type="entry name" value="Fungal_trans"/>
    <property type="match status" value="1"/>
</dbReference>
<dbReference type="InterPro" id="IPR052761">
    <property type="entry name" value="Fungal_Detox/Toxin_TFs"/>
</dbReference>
<dbReference type="GO" id="GO:0008270">
    <property type="term" value="F:zinc ion binding"/>
    <property type="evidence" value="ECO:0007669"/>
    <property type="project" value="InterPro"/>
</dbReference>
<accession>A0A0C3HC50</accession>
<dbReference type="InterPro" id="IPR007219">
    <property type="entry name" value="XnlR_reg_dom"/>
</dbReference>
<dbReference type="EMBL" id="KN832878">
    <property type="protein sequence ID" value="KIM99946.1"/>
    <property type="molecule type" value="Genomic_DNA"/>
</dbReference>
<dbReference type="CDD" id="cd12148">
    <property type="entry name" value="fungal_TF_MHR"/>
    <property type="match status" value="1"/>
</dbReference>
<dbReference type="STRING" id="913774.A0A0C3HC50"/>
<evidence type="ECO:0000313" key="3">
    <source>
        <dbReference type="EMBL" id="KIM99946.1"/>
    </source>
</evidence>
<dbReference type="GO" id="GO:0006351">
    <property type="term" value="P:DNA-templated transcription"/>
    <property type="evidence" value="ECO:0007669"/>
    <property type="project" value="InterPro"/>
</dbReference>
<dbReference type="SMART" id="SM00906">
    <property type="entry name" value="Fungal_trans"/>
    <property type="match status" value="1"/>
</dbReference>
<reference evidence="3 4" key="1">
    <citation type="submission" date="2014-04" db="EMBL/GenBank/DDBJ databases">
        <authorList>
            <consortium name="DOE Joint Genome Institute"/>
            <person name="Kuo A."/>
            <person name="Martino E."/>
            <person name="Perotto S."/>
            <person name="Kohler A."/>
            <person name="Nagy L.G."/>
            <person name="Floudas D."/>
            <person name="Copeland A."/>
            <person name="Barry K.W."/>
            <person name="Cichocki N."/>
            <person name="Veneault-Fourrey C."/>
            <person name="LaButti K."/>
            <person name="Lindquist E.A."/>
            <person name="Lipzen A."/>
            <person name="Lundell T."/>
            <person name="Morin E."/>
            <person name="Murat C."/>
            <person name="Sun H."/>
            <person name="Tunlid A."/>
            <person name="Henrissat B."/>
            <person name="Grigoriev I.V."/>
            <person name="Hibbett D.S."/>
            <person name="Martin F."/>
            <person name="Nordberg H.P."/>
            <person name="Cantor M.N."/>
            <person name="Hua S.X."/>
        </authorList>
    </citation>
    <scope>NUCLEOTIDE SEQUENCE [LARGE SCALE GENOMIC DNA]</scope>
    <source>
        <strain evidence="3 4">Zn</strain>
    </source>
</reference>
<keyword evidence="4" id="KW-1185">Reference proteome</keyword>
<evidence type="ECO:0000259" key="2">
    <source>
        <dbReference type="SMART" id="SM00906"/>
    </source>
</evidence>
<reference evidence="4" key="2">
    <citation type="submission" date="2015-01" db="EMBL/GenBank/DDBJ databases">
        <title>Evolutionary Origins and Diversification of the Mycorrhizal Mutualists.</title>
        <authorList>
            <consortium name="DOE Joint Genome Institute"/>
            <consortium name="Mycorrhizal Genomics Consortium"/>
            <person name="Kohler A."/>
            <person name="Kuo A."/>
            <person name="Nagy L.G."/>
            <person name="Floudas D."/>
            <person name="Copeland A."/>
            <person name="Barry K.W."/>
            <person name="Cichocki N."/>
            <person name="Veneault-Fourrey C."/>
            <person name="LaButti K."/>
            <person name="Lindquist E.A."/>
            <person name="Lipzen A."/>
            <person name="Lundell T."/>
            <person name="Morin E."/>
            <person name="Murat C."/>
            <person name="Riley R."/>
            <person name="Ohm R."/>
            <person name="Sun H."/>
            <person name="Tunlid A."/>
            <person name="Henrissat B."/>
            <person name="Grigoriev I.V."/>
            <person name="Hibbett D.S."/>
            <person name="Martin F."/>
        </authorList>
    </citation>
    <scope>NUCLEOTIDE SEQUENCE [LARGE SCALE GENOMIC DNA]</scope>
    <source>
        <strain evidence="4">Zn</strain>
    </source>
</reference>
<protein>
    <recommendedName>
        <fullName evidence="2">Xylanolytic transcriptional activator regulatory domain-containing protein</fullName>
    </recommendedName>
</protein>
<evidence type="ECO:0000313" key="4">
    <source>
        <dbReference type="Proteomes" id="UP000054321"/>
    </source>
</evidence>
<organism evidence="3 4">
    <name type="scientific">Oidiodendron maius (strain Zn)</name>
    <dbReference type="NCBI Taxonomy" id="913774"/>
    <lineage>
        <taxon>Eukaryota</taxon>
        <taxon>Fungi</taxon>
        <taxon>Dikarya</taxon>
        <taxon>Ascomycota</taxon>
        <taxon>Pezizomycotina</taxon>
        <taxon>Leotiomycetes</taxon>
        <taxon>Leotiomycetes incertae sedis</taxon>
        <taxon>Myxotrichaceae</taxon>
        <taxon>Oidiodendron</taxon>
    </lineage>
</organism>
<dbReference type="HOGENOM" id="CLU_551052_0_0_1"/>
<keyword evidence="1" id="KW-0539">Nucleus</keyword>
<proteinExistence type="predicted"/>
<name>A0A0C3HC50_OIDMZ</name>
<dbReference type="AlphaFoldDB" id="A0A0C3HC50"/>
<dbReference type="OrthoDB" id="3034343at2759"/>
<evidence type="ECO:0000256" key="1">
    <source>
        <dbReference type="ARBA" id="ARBA00023242"/>
    </source>
</evidence>
<dbReference type="PANTHER" id="PTHR47425:SF2">
    <property type="entry name" value="FARB-RELATED"/>
    <property type="match status" value="1"/>
</dbReference>